<evidence type="ECO:0000256" key="2">
    <source>
        <dbReference type="SAM" id="Phobius"/>
    </source>
</evidence>
<protein>
    <recommendedName>
        <fullName evidence="5">Pyridoxamine 5'-phosphate oxidase putative domain-containing protein</fullName>
    </recommendedName>
</protein>
<keyword evidence="4" id="KW-1185">Reference proteome</keyword>
<evidence type="ECO:0000256" key="1">
    <source>
        <dbReference type="SAM" id="MobiDB-lite"/>
    </source>
</evidence>
<feature type="region of interest" description="Disordered" evidence="1">
    <location>
        <begin position="165"/>
        <end position="184"/>
    </location>
</feature>
<reference evidence="3 4" key="1">
    <citation type="submission" date="2016-07" db="EMBL/GenBank/DDBJ databases">
        <title>Draft genome of the white-rot fungus Obba rivulosa 3A-2.</title>
        <authorList>
            <consortium name="DOE Joint Genome Institute"/>
            <person name="Miettinen O."/>
            <person name="Riley R."/>
            <person name="Acob R."/>
            <person name="Barry K."/>
            <person name="Cullen D."/>
            <person name="De Vries R."/>
            <person name="Hainaut M."/>
            <person name="Hatakka A."/>
            <person name="Henrissat B."/>
            <person name="Hilden K."/>
            <person name="Kuo R."/>
            <person name="Labutti K."/>
            <person name="Lipzen A."/>
            <person name="Makela M.R."/>
            <person name="Sandor L."/>
            <person name="Spatafora J.W."/>
            <person name="Grigoriev I.V."/>
            <person name="Hibbett D.S."/>
        </authorList>
    </citation>
    <scope>NUCLEOTIDE SEQUENCE [LARGE SCALE GENOMIC DNA]</scope>
    <source>
        <strain evidence="3 4">3A-2</strain>
    </source>
</reference>
<keyword evidence="2" id="KW-0812">Transmembrane</keyword>
<name>A0A8E2DJZ8_9APHY</name>
<dbReference type="PANTHER" id="PTHR39336">
    <property type="entry name" value="PYRIDOXAMINE PHOSPHATE OXIDASE FAMILY PROTEIN (AFU_ORTHOLOGUE AFUA_6G11440)"/>
    <property type="match status" value="1"/>
</dbReference>
<keyword evidence="2" id="KW-0472">Membrane</keyword>
<gene>
    <name evidence="3" type="ORF">OBBRIDRAFT_734635</name>
</gene>
<dbReference type="Gene3D" id="2.30.110.10">
    <property type="entry name" value="Electron Transport, Fmn-binding Protein, Chain A"/>
    <property type="match status" value="1"/>
</dbReference>
<organism evidence="3 4">
    <name type="scientific">Obba rivulosa</name>
    <dbReference type="NCBI Taxonomy" id="1052685"/>
    <lineage>
        <taxon>Eukaryota</taxon>
        <taxon>Fungi</taxon>
        <taxon>Dikarya</taxon>
        <taxon>Basidiomycota</taxon>
        <taxon>Agaricomycotina</taxon>
        <taxon>Agaricomycetes</taxon>
        <taxon>Polyporales</taxon>
        <taxon>Gelatoporiaceae</taxon>
        <taxon>Obba</taxon>
    </lineage>
</organism>
<sequence>MGKFYDSIPADLMTWIMKQEIFFVATAPLSVDGHVNVSPKGLHGSLHIINENEVWYQDLTGSGAETIAHLRENGRITVMFNAFEGPARICRLWGKGKVYEFGTPEYDELIPVTDRMPGSRAAVVIDVHKVGTSCGFGVPKYEFVEHRRILVNWLNGLELKEQSFASSTDDAKPAPHPGTSGAPNALKAYWAEENTRSIDGLPGFRTALITPTVPVAGADLEVICAKGDPEKATAGGSAEMGGATDLRSMLRTREEVRLILAFLLGVIVTAAYARTLGAC</sequence>
<dbReference type="InterPro" id="IPR012349">
    <property type="entry name" value="Split_barrel_FMN-bd"/>
</dbReference>
<dbReference type="SUPFAM" id="SSF50475">
    <property type="entry name" value="FMN-binding split barrel"/>
    <property type="match status" value="1"/>
</dbReference>
<dbReference type="EMBL" id="KV722455">
    <property type="protein sequence ID" value="OCH88359.1"/>
    <property type="molecule type" value="Genomic_DNA"/>
</dbReference>
<evidence type="ECO:0000313" key="3">
    <source>
        <dbReference type="EMBL" id="OCH88359.1"/>
    </source>
</evidence>
<dbReference type="PANTHER" id="PTHR39336:SF3">
    <property type="entry name" value="PYRIDOXAMINE PHOSPHATE OXIDASE"/>
    <property type="match status" value="1"/>
</dbReference>
<proteinExistence type="predicted"/>
<feature type="transmembrane region" description="Helical" evidence="2">
    <location>
        <begin position="256"/>
        <end position="273"/>
    </location>
</feature>
<dbReference type="AlphaFoldDB" id="A0A8E2DJZ8"/>
<dbReference type="OrthoDB" id="539398at2759"/>
<evidence type="ECO:0000313" key="4">
    <source>
        <dbReference type="Proteomes" id="UP000250043"/>
    </source>
</evidence>
<keyword evidence="2" id="KW-1133">Transmembrane helix</keyword>
<evidence type="ECO:0008006" key="5">
    <source>
        <dbReference type="Google" id="ProtNLM"/>
    </source>
</evidence>
<dbReference type="Proteomes" id="UP000250043">
    <property type="component" value="Unassembled WGS sequence"/>
</dbReference>
<accession>A0A8E2DJZ8</accession>